<accession>A0A846XTL2</accession>
<evidence type="ECO:0000256" key="1">
    <source>
        <dbReference type="SAM" id="SignalP"/>
    </source>
</evidence>
<dbReference type="Pfam" id="PF24088">
    <property type="entry name" value="DUF7373"/>
    <property type="match status" value="1"/>
</dbReference>
<sequence>MRTRLFRTGSAAACLTALFALTGCASTLGGWAGPAEVDVRTLDVGPYEVRPLDIHVDQRPGFTYAPYAAGMRMADYVITPDQVDPHLTKYAKSGSFTPGSPPDALGGATAMGETLKRNHTVYGFTTAGSTADAGWKNSGWPEPSTTSKSDATTLAITVLAYNDADSATRAAGDIYTTDFDTFKDKNKAVELTKHTSAQAHWQPGGHALRSFLAHGSYVVSILAITPGTDLDALTTLTEQAFDKELPVLDGLETVTDEQTVQLPWDPDYLLSRALNTMQTGRPQYEDDNGIFGARGFLHYLPDRKIGAKNVADLQGEGFAKTSDALVVRTADAAAAKRAVTGRILLRGAAGAPADSVPKVPDSACVENTAKDPIYYHEAPKRYVCLVSYRNYVGYVTSNQLVDVHQRAAAQYALFANSQWLP</sequence>
<evidence type="ECO:0000313" key="4">
    <source>
        <dbReference type="EMBL" id="NKY50433.1"/>
    </source>
</evidence>
<keyword evidence="1" id="KW-0732">Signal</keyword>
<dbReference type="RefSeq" id="WP_067880869.1">
    <property type="nucleotide sequence ID" value="NZ_JAAXOP010000004.1"/>
</dbReference>
<dbReference type="InterPro" id="IPR056463">
    <property type="entry name" value="DUF7373_C"/>
</dbReference>
<gene>
    <name evidence="4" type="ORF">HGA08_09445</name>
</gene>
<dbReference type="Proteomes" id="UP000565711">
    <property type="component" value="Unassembled WGS sequence"/>
</dbReference>
<comment type="caution">
    <text evidence="4">The sequence shown here is derived from an EMBL/GenBank/DDBJ whole genome shotgun (WGS) entry which is preliminary data.</text>
</comment>
<feature type="chain" id="PRO_5032760564" description="Lipoprotein" evidence="1">
    <location>
        <begin position="26"/>
        <end position="421"/>
    </location>
</feature>
<proteinExistence type="predicted"/>
<evidence type="ECO:0000259" key="2">
    <source>
        <dbReference type="Pfam" id="PF24088"/>
    </source>
</evidence>
<dbReference type="Pfam" id="PF24092">
    <property type="entry name" value="DUF7373_C"/>
    <property type="match status" value="1"/>
</dbReference>
<evidence type="ECO:0008006" key="6">
    <source>
        <dbReference type="Google" id="ProtNLM"/>
    </source>
</evidence>
<reference evidence="4 5" key="1">
    <citation type="submission" date="2020-04" db="EMBL/GenBank/DDBJ databases">
        <title>MicrobeNet Type strains.</title>
        <authorList>
            <person name="Nicholson A.C."/>
        </authorList>
    </citation>
    <scope>NUCLEOTIDE SEQUENCE [LARGE SCALE GENOMIC DNA]</scope>
    <source>
        <strain evidence="4 5">JCM 12354</strain>
    </source>
</reference>
<keyword evidence="5" id="KW-1185">Reference proteome</keyword>
<evidence type="ECO:0000313" key="5">
    <source>
        <dbReference type="Proteomes" id="UP000565711"/>
    </source>
</evidence>
<dbReference type="EMBL" id="JAAXOP010000004">
    <property type="protein sequence ID" value="NKY50433.1"/>
    <property type="molecule type" value="Genomic_DNA"/>
</dbReference>
<protein>
    <recommendedName>
        <fullName evidence="6">Lipoprotein</fullName>
    </recommendedName>
</protein>
<feature type="domain" description="DUF7373" evidence="3">
    <location>
        <begin position="269"/>
        <end position="417"/>
    </location>
</feature>
<evidence type="ECO:0000259" key="3">
    <source>
        <dbReference type="Pfam" id="PF24092"/>
    </source>
</evidence>
<organism evidence="4 5">
    <name type="scientific">Nocardia vermiculata</name>
    <dbReference type="NCBI Taxonomy" id="257274"/>
    <lineage>
        <taxon>Bacteria</taxon>
        <taxon>Bacillati</taxon>
        <taxon>Actinomycetota</taxon>
        <taxon>Actinomycetes</taxon>
        <taxon>Mycobacteriales</taxon>
        <taxon>Nocardiaceae</taxon>
        <taxon>Nocardia</taxon>
    </lineage>
</organism>
<feature type="signal peptide" evidence="1">
    <location>
        <begin position="1"/>
        <end position="25"/>
    </location>
</feature>
<dbReference type="InterPro" id="IPR055797">
    <property type="entry name" value="DUF7373"/>
</dbReference>
<name>A0A846XTL2_9NOCA</name>
<feature type="domain" description="DUF7373" evidence="2">
    <location>
        <begin position="59"/>
        <end position="264"/>
    </location>
</feature>
<dbReference type="AlphaFoldDB" id="A0A846XTL2"/>
<dbReference type="PROSITE" id="PS51257">
    <property type="entry name" value="PROKAR_LIPOPROTEIN"/>
    <property type="match status" value="1"/>
</dbReference>